<protein>
    <submittedName>
        <fullName evidence="1">DUF3830 family protein</fullName>
    </submittedName>
</protein>
<reference evidence="1 2" key="1">
    <citation type="submission" date="2020-12" db="EMBL/GenBank/DDBJ databases">
        <authorList>
            <person name="Zheng R.K."/>
            <person name="Sun C.M."/>
        </authorList>
    </citation>
    <scope>NUCLEOTIDE SEQUENCE [LARGE SCALE GENOMIC DNA]</scope>
    <source>
        <strain evidence="1 2">ZRK001</strain>
    </source>
</reference>
<proteinExistence type="predicted"/>
<accession>A0A7T7HJH2</accession>
<sequence length="158" mass="18082">MDDRKLYLKFIDADVQGIISLYWENAPETCKAIWGALEKPIQWPATHAMFAGPEIMMGLPEEARNFDPTKLPPENQTILPEPGEMLWFYQPKNFFKNDPSEFWELGMFYGQGGRTFGPTGWISCTYIGKMTENLDAVAEQCKRIRIEGAKRVEVGRLA</sequence>
<dbReference type="Pfam" id="PF12903">
    <property type="entry name" value="DUF3830"/>
    <property type="match status" value="1"/>
</dbReference>
<dbReference type="Gene3D" id="2.40.100.20">
    <property type="match status" value="1"/>
</dbReference>
<dbReference type="EMBL" id="CP066786">
    <property type="protein sequence ID" value="QQM30269.1"/>
    <property type="molecule type" value="Genomic_DNA"/>
</dbReference>
<dbReference type="KEGG" id="mlut:JET14_18690"/>
<organism evidence="1 2">
    <name type="scientific">Martelella lutilitoris</name>
    <dbReference type="NCBI Taxonomy" id="2583532"/>
    <lineage>
        <taxon>Bacteria</taxon>
        <taxon>Pseudomonadati</taxon>
        <taxon>Pseudomonadota</taxon>
        <taxon>Alphaproteobacteria</taxon>
        <taxon>Hyphomicrobiales</taxon>
        <taxon>Aurantimonadaceae</taxon>
        <taxon>Martelella</taxon>
    </lineage>
</organism>
<dbReference type="AlphaFoldDB" id="A0A7T7HJH2"/>
<evidence type="ECO:0000313" key="1">
    <source>
        <dbReference type="EMBL" id="QQM30269.1"/>
    </source>
</evidence>
<dbReference type="Proteomes" id="UP000596083">
    <property type="component" value="Chromosome"/>
</dbReference>
<name>A0A7T7HJH2_9HYPH</name>
<gene>
    <name evidence="1" type="ORF">JET14_18690</name>
</gene>
<dbReference type="InterPro" id="IPR024532">
    <property type="entry name" value="DUF3830"/>
</dbReference>
<evidence type="ECO:0000313" key="2">
    <source>
        <dbReference type="Proteomes" id="UP000596083"/>
    </source>
</evidence>
<dbReference type="RefSeq" id="WP_200335501.1">
    <property type="nucleotide sequence ID" value="NZ_CP066786.1"/>
</dbReference>